<proteinExistence type="predicted"/>
<reference evidence="2" key="1">
    <citation type="journal article" date="2020" name="Plant J.">
        <title>Transposons played a major role in the diversification between the closely related almond and peach genomes: results from the almond genome sequence.</title>
        <authorList>
            <person name="Alioto T."/>
            <person name="Alexiou K.G."/>
            <person name="Bardil A."/>
            <person name="Barteri F."/>
            <person name="Castanera R."/>
            <person name="Cruz F."/>
            <person name="Dhingra A."/>
            <person name="Duval H."/>
            <person name="Fernandez I Marti A."/>
            <person name="Frias L."/>
            <person name="Galan B."/>
            <person name="Garcia J.L."/>
            <person name="Howad W."/>
            <person name="Gomez-Garrido J."/>
            <person name="Gut M."/>
            <person name="Julca I."/>
            <person name="Morata J."/>
            <person name="Puigdomenech P."/>
            <person name="Ribeca P."/>
            <person name="Rubio Cabetas M.J."/>
            <person name="Vlasova A."/>
            <person name="Wirthensohn M."/>
            <person name="Garcia-Mas J."/>
            <person name="Gabaldon T."/>
            <person name="Casacuberta J.M."/>
            <person name="Arus P."/>
        </authorList>
    </citation>
    <scope>NUCLEOTIDE SEQUENCE [LARGE SCALE GENOMIC DNA]</scope>
    <source>
        <strain evidence="2">cv. Texas</strain>
    </source>
</reference>
<organism evidence="1 2">
    <name type="scientific">Prunus dulcis</name>
    <name type="common">Almond</name>
    <name type="synonym">Amygdalus dulcis</name>
    <dbReference type="NCBI Taxonomy" id="3755"/>
    <lineage>
        <taxon>Eukaryota</taxon>
        <taxon>Viridiplantae</taxon>
        <taxon>Streptophyta</taxon>
        <taxon>Embryophyta</taxon>
        <taxon>Tracheophyta</taxon>
        <taxon>Spermatophyta</taxon>
        <taxon>Magnoliopsida</taxon>
        <taxon>eudicotyledons</taxon>
        <taxon>Gunneridae</taxon>
        <taxon>Pentapetalae</taxon>
        <taxon>rosids</taxon>
        <taxon>fabids</taxon>
        <taxon>Rosales</taxon>
        <taxon>Rosaceae</taxon>
        <taxon>Amygdaloideae</taxon>
        <taxon>Amygdaleae</taxon>
        <taxon>Prunus</taxon>
    </lineage>
</organism>
<accession>A0A5E4FFT7</accession>
<gene>
    <name evidence="1" type="ORF">ALMOND_2B007301</name>
</gene>
<protein>
    <submittedName>
        <fullName evidence="1">PREDICTED: PRUPE_8G124700</fullName>
    </submittedName>
</protein>
<dbReference type="InParanoid" id="A0A5E4FFT7"/>
<evidence type="ECO:0000313" key="1">
    <source>
        <dbReference type="EMBL" id="VVA26712.1"/>
    </source>
</evidence>
<sequence>MGRAVVFNPSIRFRQGRATTWRRKPCHDTTPTYELHQFLGQVFGVPPEMLGLGQIPASYALEFSRRQRQGCPCIQYLLLTSPSCFESYDLSMQTLLGAKSLTSLNLKYVRVRDDNNNDPKAPIGPWFLLAAAREKK</sequence>
<evidence type="ECO:0000313" key="2">
    <source>
        <dbReference type="Proteomes" id="UP000327085"/>
    </source>
</evidence>
<dbReference type="AlphaFoldDB" id="A0A5E4FFT7"/>
<dbReference type="Proteomes" id="UP000327085">
    <property type="component" value="Chromosome 8"/>
</dbReference>
<dbReference type="Gramene" id="VVA26712">
    <property type="protein sequence ID" value="VVA26712"/>
    <property type="gene ID" value="Prudul26B007301"/>
</dbReference>
<dbReference type="EMBL" id="CABIKO010000110">
    <property type="protein sequence ID" value="VVA26712.1"/>
    <property type="molecule type" value="Genomic_DNA"/>
</dbReference>
<name>A0A5E4FFT7_PRUDU</name>